<accession>A0A1H8BN81</accession>
<dbReference type="InterPro" id="IPR027417">
    <property type="entry name" value="P-loop_NTPase"/>
</dbReference>
<feature type="domain" description="ATPase AAA-type core" evidence="2">
    <location>
        <begin position="221"/>
        <end position="330"/>
    </location>
</feature>
<protein>
    <submittedName>
        <fullName evidence="3">Predicted ATPase</fullName>
    </submittedName>
</protein>
<feature type="domain" description="Endonuclease GajA/Old nuclease/RecF-like AAA" evidence="1">
    <location>
        <begin position="9"/>
        <end position="51"/>
    </location>
</feature>
<dbReference type="GO" id="GO:0006302">
    <property type="term" value="P:double-strand break repair"/>
    <property type="evidence" value="ECO:0007669"/>
    <property type="project" value="TreeGrafter"/>
</dbReference>
<dbReference type="EMBL" id="FOAP01000024">
    <property type="protein sequence ID" value="SEM84222.1"/>
    <property type="molecule type" value="Genomic_DNA"/>
</dbReference>
<name>A0A1H8BN81_STIAU</name>
<dbReference type="GO" id="GO:0000731">
    <property type="term" value="P:DNA synthesis involved in DNA repair"/>
    <property type="evidence" value="ECO:0007669"/>
    <property type="project" value="TreeGrafter"/>
</dbReference>
<dbReference type="InterPro" id="IPR014555">
    <property type="entry name" value="RecF-like"/>
</dbReference>
<dbReference type="GO" id="GO:0005524">
    <property type="term" value="F:ATP binding"/>
    <property type="evidence" value="ECO:0007669"/>
    <property type="project" value="InterPro"/>
</dbReference>
<sequence length="398" mass="43253">MTESIRVQVDEIRLRNFRAFENARLRLSDLTFVLGRNGSGKSSLLDAVEFLRECIEDSLPNALDRRGGILKVRRVGADNESDSRLGLAVCLRLQVGERTLSAVYGFELHGTSGTPGYSVREGIQFAGGGGPSFDRRDDNFESSIKISPVPPAMRLVLPHVLGADSVWEAIGQAIGGLRAYQLDPSVIGSLPPIDEGSRLARNGVNVGDVLRHLEGGREHRWIEEHIAAFTDGVQKVRTDSVIGRRLLLIEQDTGTGTFTTFDATQISQGTLRALAVLLALRQQPAPTLVLIDEIENSVHPSAVAVLVGAAEAMCGAFPVVLTSHSPEVLSHPACTAERVRLVEWQKGRSRVHRLNEDTAKAVSPLNTVGDMLRSNALWPEEHPEELEGDLFTISEPSA</sequence>
<dbReference type="GO" id="GO:0016887">
    <property type="term" value="F:ATP hydrolysis activity"/>
    <property type="evidence" value="ECO:0007669"/>
    <property type="project" value="InterPro"/>
</dbReference>
<evidence type="ECO:0000313" key="3">
    <source>
        <dbReference type="EMBL" id="SEM84222.1"/>
    </source>
</evidence>
<dbReference type="SUPFAM" id="SSF52540">
    <property type="entry name" value="P-loop containing nucleoside triphosphate hydrolases"/>
    <property type="match status" value="1"/>
</dbReference>
<dbReference type="Proteomes" id="UP000182719">
    <property type="component" value="Unassembled WGS sequence"/>
</dbReference>
<dbReference type="RefSeq" id="WP_075010324.1">
    <property type="nucleotide sequence ID" value="NZ_FOAP01000024.1"/>
</dbReference>
<dbReference type="InterPro" id="IPR003959">
    <property type="entry name" value="ATPase_AAA_core"/>
</dbReference>
<evidence type="ECO:0000259" key="1">
    <source>
        <dbReference type="Pfam" id="PF13175"/>
    </source>
</evidence>
<dbReference type="Gene3D" id="3.40.50.300">
    <property type="entry name" value="P-loop containing nucleotide triphosphate hydrolases"/>
    <property type="match status" value="2"/>
</dbReference>
<keyword evidence="4" id="KW-1185">Reference proteome</keyword>
<dbReference type="Pfam" id="PF13175">
    <property type="entry name" value="AAA_15"/>
    <property type="match status" value="1"/>
</dbReference>
<evidence type="ECO:0000259" key="2">
    <source>
        <dbReference type="Pfam" id="PF13304"/>
    </source>
</evidence>
<dbReference type="PANTHER" id="PTHR32182">
    <property type="entry name" value="DNA REPLICATION AND REPAIR PROTEIN RECF"/>
    <property type="match status" value="1"/>
</dbReference>
<dbReference type="Pfam" id="PF13304">
    <property type="entry name" value="AAA_21"/>
    <property type="match status" value="1"/>
</dbReference>
<dbReference type="AlphaFoldDB" id="A0A1H8BN81"/>
<reference evidence="4" key="1">
    <citation type="submission" date="2016-10" db="EMBL/GenBank/DDBJ databases">
        <authorList>
            <person name="Varghese N."/>
            <person name="Submissions S."/>
        </authorList>
    </citation>
    <scope>NUCLEOTIDE SEQUENCE [LARGE SCALE GENOMIC DNA]</scope>
    <source>
        <strain evidence="4">DSM 17044</strain>
    </source>
</reference>
<dbReference type="InterPro" id="IPR041685">
    <property type="entry name" value="AAA_GajA/Old/RecF-like"/>
</dbReference>
<dbReference type="OrthoDB" id="127554at2"/>
<organism evidence="3 4">
    <name type="scientific">Stigmatella aurantiaca</name>
    <dbReference type="NCBI Taxonomy" id="41"/>
    <lineage>
        <taxon>Bacteria</taxon>
        <taxon>Pseudomonadati</taxon>
        <taxon>Myxococcota</taxon>
        <taxon>Myxococcia</taxon>
        <taxon>Myxococcales</taxon>
        <taxon>Cystobacterineae</taxon>
        <taxon>Archangiaceae</taxon>
        <taxon>Stigmatella</taxon>
    </lineage>
</organism>
<dbReference type="PANTHER" id="PTHR32182:SF25">
    <property type="entry name" value="SLR1056 PROTEIN"/>
    <property type="match status" value="1"/>
</dbReference>
<evidence type="ECO:0000313" key="4">
    <source>
        <dbReference type="Proteomes" id="UP000182719"/>
    </source>
</evidence>
<dbReference type="PIRSF" id="PIRSF029347">
    <property type="entry name" value="RecF"/>
    <property type="match status" value="1"/>
</dbReference>
<proteinExistence type="predicted"/>
<gene>
    <name evidence="3" type="ORF">SAMN05444354_12439</name>
</gene>